<evidence type="ECO:0000256" key="1">
    <source>
        <dbReference type="ARBA" id="ARBA00004123"/>
    </source>
</evidence>
<gene>
    <name evidence="17" type="primary">daf-16</name>
    <name evidence="15" type="synonym">Cbr-daf-16</name>
    <name evidence="17" type="ORF">CBG12825</name>
    <name evidence="15" type="ORF">CBG_12825</name>
</gene>
<dbReference type="GO" id="GO:0000981">
    <property type="term" value="F:DNA-binding transcription factor activity, RNA polymerase II-specific"/>
    <property type="evidence" value="ECO:0000318"/>
    <property type="project" value="GO_Central"/>
</dbReference>
<dbReference type="GO" id="GO:0010883">
    <property type="term" value="P:regulation of lipid storage"/>
    <property type="evidence" value="ECO:0007669"/>
    <property type="project" value="UniProtKB-ARBA"/>
</dbReference>
<evidence type="ECO:0000256" key="8">
    <source>
        <dbReference type="ARBA" id="ARBA00023125"/>
    </source>
</evidence>
<dbReference type="AlphaFoldDB" id="A8XFP9"/>
<dbReference type="PANTHER" id="PTHR45767:SF2">
    <property type="entry name" value="FORKHEAD BOX PROTEIN O"/>
    <property type="match status" value="1"/>
</dbReference>
<keyword evidence="16" id="KW-1185">Reference proteome</keyword>
<dbReference type="PROSITE" id="PS50039">
    <property type="entry name" value="FORK_HEAD_3"/>
    <property type="match status" value="1"/>
</dbReference>
<feature type="domain" description="Fork-head" evidence="14">
    <location>
        <begin position="137"/>
        <end position="230"/>
    </location>
</feature>
<dbReference type="GO" id="GO:0006357">
    <property type="term" value="P:regulation of transcription by RNA polymerase II"/>
    <property type="evidence" value="ECO:0000318"/>
    <property type="project" value="GO_Central"/>
</dbReference>
<dbReference type="EMBL" id="HE600940">
    <property type="protein sequence ID" value="CAP31745.1"/>
    <property type="molecule type" value="Genomic_DNA"/>
</dbReference>
<dbReference type="CTD" id="8582294"/>
<reference evidence="15 16" key="2">
    <citation type="journal article" date="2011" name="PLoS Genet.">
        <title>Caenorhabditis briggsae recombinant inbred line genotypes reveal inter-strain incompatibility and the evolution of recombination.</title>
        <authorList>
            <person name="Ross J.A."/>
            <person name="Koboldt D.C."/>
            <person name="Staisch J.E."/>
            <person name="Chamberlin H.M."/>
            <person name="Gupta B.P."/>
            <person name="Miller R.D."/>
            <person name="Baird S.E."/>
            <person name="Haag E.S."/>
        </authorList>
    </citation>
    <scope>NUCLEOTIDE SEQUENCE [LARGE SCALE GENOMIC DNA]</scope>
    <source>
        <strain evidence="15 16">AF16</strain>
    </source>
</reference>
<organism evidence="15 16">
    <name type="scientific">Caenorhabditis briggsae</name>
    <dbReference type="NCBI Taxonomy" id="6238"/>
    <lineage>
        <taxon>Eukaryota</taxon>
        <taxon>Metazoa</taxon>
        <taxon>Ecdysozoa</taxon>
        <taxon>Nematoda</taxon>
        <taxon>Chromadorea</taxon>
        <taxon>Rhabditida</taxon>
        <taxon>Rhabditina</taxon>
        <taxon>Rhabditomorpha</taxon>
        <taxon>Rhabditoidea</taxon>
        <taxon>Rhabditidae</taxon>
        <taxon>Peloderinae</taxon>
        <taxon>Caenorhabditis</taxon>
    </lineage>
</organism>
<feature type="compositionally biased region" description="Polar residues" evidence="13">
    <location>
        <begin position="266"/>
        <end position="275"/>
    </location>
</feature>
<dbReference type="PRINTS" id="PR00053">
    <property type="entry name" value="FORKHEAD"/>
</dbReference>
<dbReference type="InParanoid" id="A8XFP9"/>
<dbReference type="GO" id="GO:0000978">
    <property type="term" value="F:RNA polymerase II cis-regulatory region sequence-specific DNA binding"/>
    <property type="evidence" value="ECO:0000318"/>
    <property type="project" value="GO_Central"/>
</dbReference>
<evidence type="ECO:0000313" key="15">
    <source>
        <dbReference type="EMBL" id="CAP31745.1"/>
    </source>
</evidence>
<dbReference type="KEGG" id="cbr:CBG_12825"/>
<keyword evidence="7" id="KW-0805">Transcription regulation</keyword>
<dbReference type="RefSeq" id="XP_002640298.1">
    <property type="nucleotide sequence ID" value="XM_002640252.1"/>
</dbReference>
<sequence length="497" mass="54245">MMEMLGDHGAAEASTSTSSVSRFGADAFMPTPDDVVMNDDLEPIPRDRCNTWPLQRPQFDSSLISKPTIEKIPEEDPDLFGSNEQCGRLGGTSTNGSIAMLNNSNGDALFGGDCRMPDSPEDGSSNSKKATTRRNAWGNMSYAELISTAINASPEKRLTLAQVYEWMVQNVPYFRDKGDSNSSAGWKNSIRHNLSLHSRFMRIQNEGAGKSSWWVINPEAKPGRNPRRTRERSNTIEATTKAALDKSRRGAKKRIEKRALMGSVHSGLNGNSTAGSITSIQHDMYDDDSMQSPFDSMTAFRSRTQSTMSVPGNTSRVSPTNCELYDDLEFPSWVGDTPAVPNIPNDLVDRTDQMRIDNGPLAGLQIKQEPKPIKTEPIAPPSYHELNSVRGPCVQNPLLRNPIVPSTNFKPMPLPGAFGGYQNGANPWLTTSVPSPLPGIQSCGIVAAQNTLASSSALPIDLENLTLPDQPLMDMDVDALIRHELSQAGGQSIHFDL</sequence>
<dbReference type="GO" id="GO:0031349">
    <property type="term" value="P:positive regulation of defense response"/>
    <property type="evidence" value="ECO:0007669"/>
    <property type="project" value="UniProtKB-ARBA"/>
</dbReference>
<dbReference type="HOGENOM" id="CLU_023595_1_0_1"/>
<feature type="region of interest" description="Disordered" evidence="13">
    <location>
        <begin position="217"/>
        <end position="275"/>
    </location>
</feature>
<proteinExistence type="predicted"/>
<evidence type="ECO:0000256" key="9">
    <source>
        <dbReference type="ARBA" id="ARBA00023163"/>
    </source>
</evidence>
<dbReference type="GO" id="GO:0001228">
    <property type="term" value="F:DNA-binding transcription activator activity, RNA polymerase II-specific"/>
    <property type="evidence" value="ECO:0007669"/>
    <property type="project" value="UniProtKB-ARBA"/>
</dbReference>
<evidence type="ECO:0000256" key="3">
    <source>
        <dbReference type="ARBA" id="ARBA00022473"/>
    </source>
</evidence>
<evidence type="ECO:0000313" key="16">
    <source>
        <dbReference type="Proteomes" id="UP000008549"/>
    </source>
</evidence>
<evidence type="ECO:0000256" key="4">
    <source>
        <dbReference type="ARBA" id="ARBA00022490"/>
    </source>
</evidence>
<evidence type="ECO:0000256" key="13">
    <source>
        <dbReference type="SAM" id="MobiDB-lite"/>
    </source>
</evidence>
<dbReference type="GeneID" id="8582294"/>
<dbReference type="GO" id="GO:0008286">
    <property type="term" value="P:insulin receptor signaling pathway"/>
    <property type="evidence" value="ECO:0007669"/>
    <property type="project" value="UniProtKB-ARBA"/>
</dbReference>
<dbReference type="OMA" id="FSANIAY"/>
<evidence type="ECO:0000256" key="10">
    <source>
        <dbReference type="ARBA" id="ARBA00023242"/>
    </source>
</evidence>
<dbReference type="PROSITE" id="PS00658">
    <property type="entry name" value="FORK_HEAD_2"/>
    <property type="match status" value="1"/>
</dbReference>
<evidence type="ECO:0000313" key="17">
    <source>
        <dbReference type="WormBase" id="CBG12825a"/>
    </source>
</evidence>
<reference evidence="15 16" key="1">
    <citation type="journal article" date="2003" name="PLoS Biol.">
        <title>The genome sequence of Caenorhabditis briggsae: a platform for comparative genomics.</title>
        <authorList>
            <person name="Stein L.D."/>
            <person name="Bao Z."/>
            <person name="Blasiar D."/>
            <person name="Blumenthal T."/>
            <person name="Brent M.R."/>
            <person name="Chen N."/>
            <person name="Chinwalla A."/>
            <person name="Clarke L."/>
            <person name="Clee C."/>
            <person name="Coghlan A."/>
            <person name="Coulson A."/>
            <person name="D'Eustachio P."/>
            <person name="Fitch D.H."/>
            <person name="Fulton L.A."/>
            <person name="Fulton R.E."/>
            <person name="Griffiths-Jones S."/>
            <person name="Harris T.W."/>
            <person name="Hillier L.W."/>
            <person name="Kamath R."/>
            <person name="Kuwabara P.E."/>
            <person name="Mardis E.R."/>
            <person name="Marra M.A."/>
            <person name="Miner T.L."/>
            <person name="Minx P."/>
            <person name="Mullikin J.C."/>
            <person name="Plumb R.W."/>
            <person name="Rogers J."/>
            <person name="Schein J.E."/>
            <person name="Sohrmann M."/>
            <person name="Spieth J."/>
            <person name="Stajich J.E."/>
            <person name="Wei C."/>
            <person name="Willey D."/>
            <person name="Wilson R.K."/>
            <person name="Durbin R."/>
            <person name="Waterston R.H."/>
        </authorList>
    </citation>
    <scope>NUCLEOTIDE SEQUENCE [LARGE SCALE GENOMIC DNA]</scope>
    <source>
        <strain evidence="15 16">AF16</strain>
    </source>
</reference>
<dbReference type="GO" id="GO:0009896">
    <property type="term" value="P:positive regulation of catabolic process"/>
    <property type="evidence" value="ECO:0007669"/>
    <property type="project" value="UniProtKB-ARBA"/>
</dbReference>
<keyword evidence="6" id="KW-0341">Growth regulation</keyword>
<dbReference type="GO" id="GO:0034599">
    <property type="term" value="P:cellular response to oxidative stress"/>
    <property type="evidence" value="ECO:0007669"/>
    <property type="project" value="UniProtKB-ARBA"/>
</dbReference>
<dbReference type="GO" id="GO:0050778">
    <property type="term" value="P:positive regulation of immune response"/>
    <property type="evidence" value="ECO:0007669"/>
    <property type="project" value="UniProtKB-ARBA"/>
</dbReference>
<dbReference type="eggNOG" id="KOG2294">
    <property type="taxonomic scope" value="Eukaryota"/>
</dbReference>
<evidence type="ECO:0000256" key="2">
    <source>
        <dbReference type="ARBA" id="ARBA00004496"/>
    </source>
</evidence>
<comment type="subcellular location">
    <subcellularLocation>
        <location evidence="2">Cytoplasm</location>
    </subcellularLocation>
    <subcellularLocation>
        <location evidence="1 12">Nucleus</location>
    </subcellularLocation>
</comment>
<dbReference type="GO" id="GO:0005737">
    <property type="term" value="C:cytoplasm"/>
    <property type="evidence" value="ECO:0007669"/>
    <property type="project" value="UniProtKB-SubCell"/>
</dbReference>
<dbReference type="GO" id="GO:0005634">
    <property type="term" value="C:nucleus"/>
    <property type="evidence" value="ECO:0000318"/>
    <property type="project" value="GO_Central"/>
</dbReference>
<keyword evidence="4" id="KW-0963">Cytoplasm</keyword>
<dbReference type="WormBase" id="CBG12825a">
    <property type="protein sequence ID" value="CBP43553"/>
    <property type="gene ID" value="WBGene00033715"/>
    <property type="gene designation" value="Cbr-daf-16"/>
</dbReference>
<protein>
    <recommendedName>
        <fullName evidence="11">Forkhead box protein O</fullName>
    </recommendedName>
</protein>
<keyword evidence="3" id="KW-0217">Developmental protein</keyword>
<dbReference type="Gene3D" id="1.10.10.10">
    <property type="entry name" value="Winged helix-like DNA-binding domain superfamily/Winged helix DNA-binding domain"/>
    <property type="match status" value="1"/>
</dbReference>
<dbReference type="InterPro" id="IPR030456">
    <property type="entry name" value="TF_fork_head_CS_2"/>
</dbReference>
<keyword evidence="8 12" id="KW-0238">DNA-binding</keyword>
<keyword evidence="10 12" id="KW-0539">Nucleus</keyword>
<dbReference type="GO" id="GO:0042594">
    <property type="term" value="P:response to starvation"/>
    <property type="evidence" value="ECO:0007669"/>
    <property type="project" value="UniProtKB-ARBA"/>
</dbReference>
<name>A8XFP9_CAEBR</name>
<accession>A8XFP9</accession>
<evidence type="ECO:0000256" key="6">
    <source>
        <dbReference type="ARBA" id="ARBA00022604"/>
    </source>
</evidence>
<dbReference type="GO" id="GO:0040015">
    <property type="term" value="P:negative regulation of multicellular organism growth"/>
    <property type="evidence" value="ECO:0007669"/>
    <property type="project" value="UniProtKB-ARBA"/>
</dbReference>
<dbReference type="GO" id="GO:0008340">
    <property type="term" value="P:determination of adult lifespan"/>
    <property type="evidence" value="ECO:0007669"/>
    <property type="project" value="UniProtKB-ARBA"/>
</dbReference>
<evidence type="ECO:0000256" key="11">
    <source>
        <dbReference type="ARBA" id="ARBA00039893"/>
    </source>
</evidence>
<dbReference type="FunFam" id="1.10.10.10:FF:000032">
    <property type="entry name" value="Forkhead box protein O4"/>
    <property type="match status" value="1"/>
</dbReference>
<dbReference type="PANTHER" id="PTHR45767">
    <property type="entry name" value="FORKHEAD BOX PROTEIN O"/>
    <property type="match status" value="1"/>
</dbReference>
<dbReference type="FunCoup" id="A8XFP9">
    <property type="interactions" value="294"/>
</dbReference>
<dbReference type="Pfam" id="PF00250">
    <property type="entry name" value="Forkhead"/>
    <property type="match status" value="1"/>
</dbReference>
<evidence type="ECO:0000256" key="7">
    <source>
        <dbReference type="ARBA" id="ARBA00023015"/>
    </source>
</evidence>
<dbReference type="InterPro" id="IPR036390">
    <property type="entry name" value="WH_DNA-bd_sf"/>
</dbReference>
<evidence type="ECO:0000259" key="14">
    <source>
        <dbReference type="PROSITE" id="PS50039"/>
    </source>
</evidence>
<dbReference type="SMART" id="SM00339">
    <property type="entry name" value="FH"/>
    <property type="match status" value="1"/>
</dbReference>
<evidence type="ECO:0000256" key="12">
    <source>
        <dbReference type="PROSITE-ProRule" id="PRU00089"/>
    </source>
</evidence>
<keyword evidence="5" id="KW-0597">Phosphoprotein</keyword>
<dbReference type="Proteomes" id="UP000008549">
    <property type="component" value="Unassembled WGS sequence"/>
</dbReference>
<evidence type="ECO:0000256" key="5">
    <source>
        <dbReference type="ARBA" id="ARBA00022553"/>
    </source>
</evidence>
<dbReference type="InterPro" id="IPR036388">
    <property type="entry name" value="WH-like_DNA-bd_sf"/>
</dbReference>
<dbReference type="SUPFAM" id="SSF46785">
    <property type="entry name" value="Winged helix' DNA-binding domain"/>
    <property type="match status" value="1"/>
</dbReference>
<dbReference type="STRING" id="6238.A8XFP9"/>
<feature type="DNA-binding region" description="Fork-head" evidence="12">
    <location>
        <begin position="137"/>
        <end position="230"/>
    </location>
</feature>
<dbReference type="InterPro" id="IPR001766">
    <property type="entry name" value="Fork_head_dom"/>
</dbReference>
<keyword evidence="9" id="KW-0804">Transcription</keyword>